<dbReference type="AlphaFoldDB" id="N0BEA7"/>
<reference evidence="1 2" key="1">
    <citation type="journal article" date="2013" name="Genome Announc.">
        <title>Complete Genome Sequence of the Thermophilic and Facultatively Chemolithoautotrophic Sulfate Reducer Archaeoglobus sulfaticallidus Strain PM70-1T.</title>
        <authorList>
            <person name="Stokke R."/>
            <person name="Hocking W.P."/>
            <person name="Steinsbu B.O."/>
            <person name="Steen I.H."/>
        </authorList>
    </citation>
    <scope>NUCLEOTIDE SEQUENCE [LARGE SCALE GENOMIC DNA]</scope>
    <source>
        <strain evidence="1">PM70-1</strain>
    </source>
</reference>
<gene>
    <name evidence="1" type="ORF">Asulf_00541</name>
</gene>
<sequence length="81" mass="9593">MEDFLDYELKLSAEIEKAVRLPVDVRVLNSAPLSFKYKTIKGELLTSKNEEIRFRFIERILMEYLDFKPIEEKIIEEILAA</sequence>
<dbReference type="STRING" id="387631.Asulf_00541"/>
<dbReference type="EMBL" id="CP005290">
    <property type="protein sequence ID" value="AGK60562.1"/>
    <property type="molecule type" value="Genomic_DNA"/>
</dbReference>
<name>N0BEA7_9EURY</name>
<evidence type="ECO:0000313" key="1">
    <source>
        <dbReference type="EMBL" id="AGK60562.1"/>
    </source>
</evidence>
<dbReference type="Proteomes" id="UP000013307">
    <property type="component" value="Chromosome"/>
</dbReference>
<dbReference type="KEGG" id="ast:Asulf_00541"/>
<dbReference type="HOGENOM" id="CLU_2565525_0_0_2"/>
<dbReference type="InterPro" id="IPR052930">
    <property type="entry name" value="TA_antitoxin_MntA"/>
</dbReference>
<accession>N0BEA7</accession>
<dbReference type="PANTHER" id="PTHR43852">
    <property type="entry name" value="NUCLEOTIDYLTRANSFERASE"/>
    <property type="match status" value="1"/>
</dbReference>
<organism evidence="1 2">
    <name type="scientific">Archaeoglobus sulfaticallidus PM70-1</name>
    <dbReference type="NCBI Taxonomy" id="387631"/>
    <lineage>
        <taxon>Archaea</taxon>
        <taxon>Methanobacteriati</taxon>
        <taxon>Methanobacteriota</taxon>
        <taxon>Archaeoglobi</taxon>
        <taxon>Archaeoglobales</taxon>
        <taxon>Archaeoglobaceae</taxon>
        <taxon>Archaeoglobus</taxon>
    </lineage>
</organism>
<evidence type="ECO:0000313" key="2">
    <source>
        <dbReference type="Proteomes" id="UP000013307"/>
    </source>
</evidence>
<protein>
    <submittedName>
        <fullName evidence="1">Uncharacterized protein</fullName>
    </submittedName>
</protein>
<keyword evidence="2" id="KW-1185">Reference proteome</keyword>
<dbReference type="PANTHER" id="PTHR43852:SF3">
    <property type="entry name" value="NUCLEOTIDYLTRANSFERASE"/>
    <property type="match status" value="1"/>
</dbReference>
<proteinExistence type="predicted"/>
<dbReference type="eggNOG" id="arCOG02105">
    <property type="taxonomic scope" value="Archaea"/>
</dbReference>